<evidence type="ECO:0000256" key="7">
    <source>
        <dbReference type="SAM" id="Phobius"/>
    </source>
</evidence>
<evidence type="ECO:0000256" key="1">
    <source>
        <dbReference type="ARBA" id="ARBA00004141"/>
    </source>
</evidence>
<dbReference type="AlphaFoldDB" id="A0A6A6JEK8"/>
<feature type="transmembrane region" description="Helical" evidence="7">
    <location>
        <begin position="81"/>
        <end position="102"/>
    </location>
</feature>
<evidence type="ECO:0000313" key="8">
    <source>
        <dbReference type="EMBL" id="KAF2274603.1"/>
    </source>
</evidence>
<comment type="similarity">
    <text evidence="2 6">Belongs to the MIP/aquaporin (TC 1.A.8) family.</text>
</comment>
<dbReference type="Gene3D" id="1.20.1080.10">
    <property type="entry name" value="Glycerol uptake facilitator protein"/>
    <property type="match status" value="1"/>
</dbReference>
<dbReference type="GO" id="GO:0015250">
    <property type="term" value="F:water channel activity"/>
    <property type="evidence" value="ECO:0007669"/>
    <property type="project" value="TreeGrafter"/>
</dbReference>
<dbReference type="GO" id="GO:0005886">
    <property type="term" value="C:plasma membrane"/>
    <property type="evidence" value="ECO:0007669"/>
    <property type="project" value="TreeGrafter"/>
</dbReference>
<feature type="non-terminal residue" evidence="8">
    <location>
        <position position="1"/>
    </location>
</feature>
<evidence type="ECO:0000256" key="4">
    <source>
        <dbReference type="ARBA" id="ARBA00022989"/>
    </source>
</evidence>
<dbReference type="SUPFAM" id="SSF81338">
    <property type="entry name" value="Aquaporin-like"/>
    <property type="match status" value="1"/>
</dbReference>
<keyword evidence="9" id="KW-1185">Reference proteome</keyword>
<comment type="subcellular location">
    <subcellularLocation>
        <location evidence="1">Membrane</location>
        <topology evidence="1">Multi-pass membrane protein</topology>
    </subcellularLocation>
</comment>
<dbReference type="PRINTS" id="PR00783">
    <property type="entry name" value="MINTRINSICP"/>
</dbReference>
<evidence type="ECO:0000313" key="9">
    <source>
        <dbReference type="Proteomes" id="UP000800097"/>
    </source>
</evidence>
<accession>A0A6A6JEK8</accession>
<dbReference type="Pfam" id="PF00230">
    <property type="entry name" value="MIP"/>
    <property type="match status" value="1"/>
</dbReference>
<dbReference type="InterPro" id="IPR023271">
    <property type="entry name" value="Aquaporin-like"/>
</dbReference>
<evidence type="ECO:0000256" key="6">
    <source>
        <dbReference type="RuleBase" id="RU000477"/>
    </source>
</evidence>
<feature type="transmembrane region" description="Helical" evidence="7">
    <location>
        <begin position="189"/>
        <end position="209"/>
    </location>
</feature>
<keyword evidence="5 7" id="KW-0472">Membrane</keyword>
<feature type="transmembrane region" description="Helical" evidence="7">
    <location>
        <begin position="56"/>
        <end position="74"/>
    </location>
</feature>
<keyword evidence="4 7" id="KW-1133">Transmembrane helix</keyword>
<dbReference type="Proteomes" id="UP000800097">
    <property type="component" value="Unassembled WGS sequence"/>
</dbReference>
<evidence type="ECO:0000256" key="5">
    <source>
        <dbReference type="ARBA" id="ARBA00023136"/>
    </source>
</evidence>
<keyword evidence="3 6" id="KW-0812">Transmembrane</keyword>
<evidence type="ECO:0000256" key="2">
    <source>
        <dbReference type="ARBA" id="ARBA00006175"/>
    </source>
</evidence>
<dbReference type="InterPro" id="IPR034294">
    <property type="entry name" value="Aquaporin_transptr"/>
</dbReference>
<organism evidence="8 9">
    <name type="scientific">Westerdykella ornata</name>
    <dbReference type="NCBI Taxonomy" id="318751"/>
    <lineage>
        <taxon>Eukaryota</taxon>
        <taxon>Fungi</taxon>
        <taxon>Dikarya</taxon>
        <taxon>Ascomycota</taxon>
        <taxon>Pezizomycotina</taxon>
        <taxon>Dothideomycetes</taxon>
        <taxon>Pleosporomycetidae</taxon>
        <taxon>Pleosporales</taxon>
        <taxon>Sporormiaceae</taxon>
        <taxon>Westerdykella</taxon>
    </lineage>
</organism>
<feature type="transmembrane region" description="Helical" evidence="7">
    <location>
        <begin position="31"/>
        <end position="50"/>
    </location>
</feature>
<reference evidence="8" key="1">
    <citation type="journal article" date="2020" name="Stud. Mycol.">
        <title>101 Dothideomycetes genomes: a test case for predicting lifestyles and emergence of pathogens.</title>
        <authorList>
            <person name="Haridas S."/>
            <person name="Albert R."/>
            <person name="Binder M."/>
            <person name="Bloem J."/>
            <person name="Labutti K."/>
            <person name="Salamov A."/>
            <person name="Andreopoulos B."/>
            <person name="Baker S."/>
            <person name="Barry K."/>
            <person name="Bills G."/>
            <person name="Bluhm B."/>
            <person name="Cannon C."/>
            <person name="Castanera R."/>
            <person name="Culley D."/>
            <person name="Daum C."/>
            <person name="Ezra D."/>
            <person name="Gonzalez J."/>
            <person name="Henrissat B."/>
            <person name="Kuo A."/>
            <person name="Liang C."/>
            <person name="Lipzen A."/>
            <person name="Lutzoni F."/>
            <person name="Magnuson J."/>
            <person name="Mondo S."/>
            <person name="Nolan M."/>
            <person name="Ohm R."/>
            <person name="Pangilinan J."/>
            <person name="Park H.-J."/>
            <person name="Ramirez L."/>
            <person name="Alfaro M."/>
            <person name="Sun H."/>
            <person name="Tritt A."/>
            <person name="Yoshinaga Y."/>
            <person name="Zwiers L.-H."/>
            <person name="Turgeon B."/>
            <person name="Goodwin S."/>
            <person name="Spatafora J."/>
            <person name="Crous P."/>
            <person name="Grigoriev I."/>
        </authorList>
    </citation>
    <scope>NUCLEOTIDE SEQUENCE</scope>
    <source>
        <strain evidence="8">CBS 379.55</strain>
    </source>
</reference>
<feature type="transmembrane region" description="Helical" evidence="7">
    <location>
        <begin position="144"/>
        <end position="169"/>
    </location>
</feature>
<keyword evidence="6" id="KW-0813">Transport</keyword>
<dbReference type="InterPro" id="IPR000425">
    <property type="entry name" value="MIP"/>
</dbReference>
<evidence type="ECO:0000256" key="3">
    <source>
        <dbReference type="ARBA" id="ARBA00022692"/>
    </source>
</evidence>
<name>A0A6A6JEK8_WESOR</name>
<dbReference type="OrthoDB" id="3222at2759"/>
<feature type="transmembrane region" description="Helical" evidence="7">
    <location>
        <begin position="6"/>
        <end position="24"/>
    </location>
</feature>
<dbReference type="GeneID" id="54548089"/>
<dbReference type="RefSeq" id="XP_033652142.1">
    <property type="nucleotide sequence ID" value="XM_033794914.1"/>
</dbReference>
<dbReference type="PANTHER" id="PTHR19139:SF199">
    <property type="entry name" value="MIP17260P"/>
    <property type="match status" value="1"/>
</dbReference>
<dbReference type="EMBL" id="ML986502">
    <property type="protein sequence ID" value="KAF2274603.1"/>
    <property type="molecule type" value="Genomic_DNA"/>
</dbReference>
<protein>
    <submittedName>
        <fullName evidence="8">Aquaporin-like protein</fullName>
    </submittedName>
</protein>
<sequence length="217" mass="22951">GEFVGTFLFLFFGFAGTKIANTVGGDPASRLMYISLAFGFSLAVNVWVFLRVSGGLFNPAVTVGLALVGSIGWLKATVLVVSQVVASIASAAVVSALFPGSLAVRTTLRPTTSIVQGVLIEMILTAELVFAVFILAAEKSEATYLAPIGIGLALFIAELTGVYFTGGSLNPARSFGPEVIHARFDGHHWIYWVGPLLGSVLAVVSYRLIKFLEYETA</sequence>
<feature type="non-terminal residue" evidence="8">
    <location>
        <position position="217"/>
    </location>
</feature>
<proteinExistence type="inferred from homology"/>
<feature type="transmembrane region" description="Helical" evidence="7">
    <location>
        <begin position="114"/>
        <end position="137"/>
    </location>
</feature>
<dbReference type="PANTHER" id="PTHR19139">
    <property type="entry name" value="AQUAPORIN TRANSPORTER"/>
    <property type="match status" value="1"/>
</dbReference>
<gene>
    <name evidence="8" type="ORF">EI97DRAFT_357105</name>
</gene>